<sequence length="387" mass="43726">MDDSGKLPSYVFQYVLPHCVENKFINTAIDKKSQDLIITEFLPQSDGTNRITRNAVQLPKEITSKRIIGQPICIGCKGSFYVFQFICTTVSHIQFFSVNVDDKSVNVIKDSVCYFSRDIMTVAPIECHISTDKKHILLRLPQAVLKLNRYANILLTINGEMCNIVKSKLHDKKYTCVRFLPHYPSQLLMVEFNNISTKCHLRIYDMTTQELKAVKDHCINTFSIGNIDGEYSADTSSEENTVMSLCQTSLLYDRACDLIILTCFPTVNTFVAVFGFRAETLEATFSFKINVNLKCSKTNEPKTSLLATEMSNCSTVVNVYRMSKSQQNSGLIKQTVTSVKLPVVLSLKFQVRAVILQHFTGDKLQLVLDALPKPLKTYILLGYNETV</sequence>
<gene>
    <name evidence="1" type="ORF">MGAL_10B070229</name>
</gene>
<dbReference type="EMBL" id="UYJE01009442">
    <property type="protein sequence ID" value="VDI73539.1"/>
    <property type="molecule type" value="Genomic_DNA"/>
</dbReference>
<dbReference type="Proteomes" id="UP000596742">
    <property type="component" value="Unassembled WGS sequence"/>
</dbReference>
<evidence type="ECO:0000313" key="2">
    <source>
        <dbReference type="Proteomes" id="UP000596742"/>
    </source>
</evidence>
<name>A0A8B6H469_MYTGA</name>
<dbReference type="OrthoDB" id="6059600at2759"/>
<comment type="caution">
    <text evidence="1">The sequence shown here is derived from an EMBL/GenBank/DDBJ whole genome shotgun (WGS) entry which is preliminary data.</text>
</comment>
<keyword evidence="2" id="KW-1185">Reference proteome</keyword>
<protein>
    <submittedName>
        <fullName evidence="1">Uncharacterized protein</fullName>
    </submittedName>
</protein>
<proteinExistence type="predicted"/>
<organism evidence="1 2">
    <name type="scientific">Mytilus galloprovincialis</name>
    <name type="common">Mediterranean mussel</name>
    <dbReference type="NCBI Taxonomy" id="29158"/>
    <lineage>
        <taxon>Eukaryota</taxon>
        <taxon>Metazoa</taxon>
        <taxon>Spiralia</taxon>
        <taxon>Lophotrochozoa</taxon>
        <taxon>Mollusca</taxon>
        <taxon>Bivalvia</taxon>
        <taxon>Autobranchia</taxon>
        <taxon>Pteriomorphia</taxon>
        <taxon>Mytilida</taxon>
        <taxon>Mytiloidea</taxon>
        <taxon>Mytilidae</taxon>
        <taxon>Mytilinae</taxon>
        <taxon>Mytilus</taxon>
    </lineage>
</organism>
<dbReference type="AlphaFoldDB" id="A0A8B6H469"/>
<evidence type="ECO:0000313" key="1">
    <source>
        <dbReference type="EMBL" id="VDI73539.1"/>
    </source>
</evidence>
<reference evidence="1" key="1">
    <citation type="submission" date="2018-11" db="EMBL/GenBank/DDBJ databases">
        <authorList>
            <person name="Alioto T."/>
            <person name="Alioto T."/>
        </authorList>
    </citation>
    <scope>NUCLEOTIDE SEQUENCE</scope>
</reference>
<accession>A0A8B6H469</accession>